<dbReference type="Gene3D" id="6.10.140.2220">
    <property type="match status" value="1"/>
</dbReference>
<dbReference type="SUPFAM" id="SSF144232">
    <property type="entry name" value="HIT/MYND zinc finger-like"/>
    <property type="match status" value="1"/>
</dbReference>
<gene>
    <name evidence="6" type="ORF">HPULCUR_002543</name>
</gene>
<keyword evidence="7" id="KW-1185">Reference proteome</keyword>
<proteinExistence type="predicted"/>
<evidence type="ECO:0000256" key="4">
    <source>
        <dbReference type="PROSITE-ProRule" id="PRU00134"/>
    </source>
</evidence>
<reference evidence="6 7" key="1">
    <citation type="submission" date="2024-04" db="EMBL/GenBank/DDBJ databases">
        <title>genome sequences of Mucor flavus KT1a and Helicostylum pulchrum KT1b strains isolation_sourced from the surface of a dry-aged beef.</title>
        <authorList>
            <person name="Toyotome T."/>
            <person name="Hosono M."/>
            <person name="Torimaru M."/>
            <person name="Fukuda K."/>
            <person name="Mikami N."/>
        </authorList>
    </citation>
    <scope>NUCLEOTIDE SEQUENCE [LARGE SCALE GENOMIC DNA]</scope>
    <source>
        <strain evidence="6 7">KT1b</strain>
    </source>
</reference>
<dbReference type="InterPro" id="IPR046341">
    <property type="entry name" value="SET_dom_sf"/>
</dbReference>
<keyword evidence="1" id="KW-0479">Metal-binding</keyword>
<dbReference type="EMBL" id="BAABUJ010000007">
    <property type="protein sequence ID" value="GAA5797164.1"/>
    <property type="molecule type" value="Genomic_DNA"/>
</dbReference>
<dbReference type="CDD" id="cd20071">
    <property type="entry name" value="SET_SMYD"/>
    <property type="match status" value="1"/>
</dbReference>
<organism evidence="6 7">
    <name type="scientific">Helicostylum pulchrum</name>
    <dbReference type="NCBI Taxonomy" id="562976"/>
    <lineage>
        <taxon>Eukaryota</taxon>
        <taxon>Fungi</taxon>
        <taxon>Fungi incertae sedis</taxon>
        <taxon>Mucoromycota</taxon>
        <taxon>Mucoromycotina</taxon>
        <taxon>Mucoromycetes</taxon>
        <taxon>Mucorales</taxon>
        <taxon>Mucorineae</taxon>
        <taxon>Mucoraceae</taxon>
        <taxon>Helicostylum</taxon>
    </lineage>
</organism>
<protein>
    <recommendedName>
        <fullName evidence="5">MYND-type domain-containing protein</fullName>
    </recommendedName>
</protein>
<dbReference type="PANTHER" id="PTHR12197">
    <property type="entry name" value="HISTONE-LYSINE N-METHYLTRANSFERASE SMYD"/>
    <property type="match status" value="1"/>
</dbReference>
<name>A0ABP9XQT0_9FUNG</name>
<sequence length="521" mass="59655">MDSYLQHYNKLKIKNNIFVTSNDTPAGTILLTQAPLASVPFPSERLNRCNYCLRKGNLQCCSRCHSSYFCSNDCFLNAWINFHRTQCLPTTTTTTDDDTTTNLDQILLVRLALTLHSHNNLKKNIPILQQLSIDALNTLQLPLHAPPVSTKYLHHAVKNTDWSIEDLSILDNRIKIASFQITDPDTRLDSIAIGVYPITSQYVRHSCRPNAALIYKQGHQLLVALENIPADTPVTISYVDLLATKQQRQDQLEQRFGFNYQCDCMRCTGEFKGLDTLLERGQSLNLTPAELETTLEQQLKTWSVLEMIKTYAAKDFDTVTSVQQPLDAPHLAHFICRMIAPDIYVPALNKVGKKSMAAIYYNRLPPLSQKNFSRQDETTRILPAIHALLQRNCHSPFMSIAGIKAGENLLKKLVVEERWVEASRCTIYLFMMYRLIYPSLYPKMVYHSLVLTRASWNSLVQLELAGLGKKLEAVYQESVRLWIMVALNSILKTFGQDNSLWREIVEIKWLFERDQKLKLNE</sequence>
<dbReference type="PROSITE" id="PS50865">
    <property type="entry name" value="ZF_MYND_2"/>
    <property type="match status" value="1"/>
</dbReference>
<evidence type="ECO:0000256" key="1">
    <source>
        <dbReference type="ARBA" id="ARBA00022723"/>
    </source>
</evidence>
<accession>A0ABP9XQT0</accession>
<evidence type="ECO:0000259" key="5">
    <source>
        <dbReference type="PROSITE" id="PS50865"/>
    </source>
</evidence>
<evidence type="ECO:0000313" key="7">
    <source>
        <dbReference type="Proteomes" id="UP001476247"/>
    </source>
</evidence>
<dbReference type="InterPro" id="IPR002893">
    <property type="entry name" value="Znf_MYND"/>
</dbReference>
<keyword evidence="2 4" id="KW-0863">Zinc-finger</keyword>
<dbReference type="Gene3D" id="2.170.270.10">
    <property type="entry name" value="SET domain"/>
    <property type="match status" value="1"/>
</dbReference>
<feature type="domain" description="MYND-type" evidence="5">
    <location>
        <begin position="49"/>
        <end position="87"/>
    </location>
</feature>
<dbReference type="Gene3D" id="1.10.220.160">
    <property type="match status" value="1"/>
</dbReference>
<comment type="caution">
    <text evidence="6">The sequence shown here is derived from an EMBL/GenBank/DDBJ whole genome shotgun (WGS) entry which is preliminary data.</text>
</comment>
<dbReference type="InterPro" id="IPR001214">
    <property type="entry name" value="SET_dom"/>
</dbReference>
<dbReference type="SUPFAM" id="SSF82199">
    <property type="entry name" value="SET domain"/>
    <property type="match status" value="1"/>
</dbReference>
<keyword evidence="3" id="KW-0862">Zinc</keyword>
<dbReference type="Proteomes" id="UP001476247">
    <property type="component" value="Unassembled WGS sequence"/>
</dbReference>
<evidence type="ECO:0000313" key="6">
    <source>
        <dbReference type="EMBL" id="GAA5797164.1"/>
    </source>
</evidence>
<evidence type="ECO:0000256" key="2">
    <source>
        <dbReference type="ARBA" id="ARBA00022771"/>
    </source>
</evidence>
<evidence type="ECO:0000256" key="3">
    <source>
        <dbReference type="ARBA" id="ARBA00022833"/>
    </source>
</evidence>
<dbReference type="PROSITE" id="PS01360">
    <property type="entry name" value="ZF_MYND_1"/>
    <property type="match status" value="1"/>
</dbReference>
<dbReference type="Pfam" id="PF00856">
    <property type="entry name" value="SET"/>
    <property type="match status" value="1"/>
</dbReference>
<dbReference type="PANTHER" id="PTHR12197:SF251">
    <property type="entry name" value="EG:BACR7C10.4 PROTEIN"/>
    <property type="match status" value="1"/>
</dbReference>
<dbReference type="InterPro" id="IPR050869">
    <property type="entry name" value="H3K4_H4K5_MeTrfase"/>
</dbReference>